<dbReference type="EMBL" id="JBHSGR010000007">
    <property type="protein sequence ID" value="MFC4693473.1"/>
    <property type="molecule type" value="Genomic_DNA"/>
</dbReference>
<dbReference type="SUPFAM" id="SSF161098">
    <property type="entry name" value="MetI-like"/>
    <property type="match status" value="1"/>
</dbReference>
<keyword evidence="5 7" id="KW-1133">Transmembrane helix</keyword>
<dbReference type="PANTHER" id="PTHR43386">
    <property type="entry name" value="OLIGOPEPTIDE TRANSPORT SYSTEM PERMEASE PROTEIN APPC"/>
    <property type="match status" value="1"/>
</dbReference>
<feature type="domain" description="ABC transmembrane type-1" evidence="8">
    <location>
        <begin position="82"/>
        <end position="272"/>
    </location>
</feature>
<evidence type="ECO:0000256" key="5">
    <source>
        <dbReference type="ARBA" id="ARBA00022989"/>
    </source>
</evidence>
<dbReference type="PROSITE" id="PS50928">
    <property type="entry name" value="ABC_TM1"/>
    <property type="match status" value="1"/>
</dbReference>
<proteinExistence type="inferred from homology"/>
<feature type="transmembrane region" description="Helical" evidence="7">
    <location>
        <begin position="205"/>
        <end position="230"/>
    </location>
</feature>
<protein>
    <submittedName>
        <fullName evidence="9">ABC transporter permease</fullName>
    </submittedName>
</protein>
<comment type="caution">
    <text evidence="9">The sequence shown here is derived from an EMBL/GenBank/DDBJ whole genome shotgun (WGS) entry which is preliminary data.</text>
</comment>
<evidence type="ECO:0000313" key="9">
    <source>
        <dbReference type="EMBL" id="MFC4693473.1"/>
    </source>
</evidence>
<keyword evidence="6 7" id="KW-0472">Membrane</keyword>
<sequence length="285" mass="29362">MPSSSPDPPEVRPAAGRWNAPLVVAVAVLGLLAATALAPGAFTDADPRSCDLADSLVAPSWDHPFGFDLFGCDLLAKTMYGARTSLLLAVAVIVLSGLLAVVLGTLAGAAGGWVDGVVSRLTDVWSGIPLVLGGVVLLSATDRRGVWQVVAVLTVFSWPPMVRVVRAGTRQVLALEYVTAARALGTGPLRLVLRHVLPDAVRPLLVFASAYAGVLVSAEAVLTFAGVGLQRPTESWGILLQQGGEAASRAPHALVAPSLVLVVAVAAFVLLGEGLRAAGRTAREH</sequence>
<name>A0ABV9LH54_9ACTN</name>
<dbReference type="PANTHER" id="PTHR43386:SF6">
    <property type="entry name" value="ABC TRANSPORTER PERMEASE PROTEIN"/>
    <property type="match status" value="1"/>
</dbReference>
<comment type="similarity">
    <text evidence="7">Belongs to the binding-protein-dependent transport system permease family.</text>
</comment>
<comment type="subcellular location">
    <subcellularLocation>
        <location evidence="1 7">Cell membrane</location>
        <topology evidence="1 7">Multi-pass membrane protein</topology>
    </subcellularLocation>
</comment>
<dbReference type="CDD" id="cd06261">
    <property type="entry name" value="TM_PBP2"/>
    <property type="match status" value="1"/>
</dbReference>
<organism evidence="9 10">
    <name type="scientific">Geodermatophilus arenarius</name>
    <dbReference type="NCBI Taxonomy" id="1137990"/>
    <lineage>
        <taxon>Bacteria</taxon>
        <taxon>Bacillati</taxon>
        <taxon>Actinomycetota</taxon>
        <taxon>Actinomycetes</taxon>
        <taxon>Geodermatophilales</taxon>
        <taxon>Geodermatophilaceae</taxon>
        <taxon>Geodermatophilus</taxon>
    </lineage>
</organism>
<keyword evidence="10" id="KW-1185">Reference proteome</keyword>
<evidence type="ECO:0000256" key="3">
    <source>
        <dbReference type="ARBA" id="ARBA00022475"/>
    </source>
</evidence>
<keyword evidence="3" id="KW-1003">Cell membrane</keyword>
<dbReference type="InterPro" id="IPR035906">
    <property type="entry name" value="MetI-like_sf"/>
</dbReference>
<dbReference type="RefSeq" id="WP_387988191.1">
    <property type="nucleotide sequence ID" value="NZ_JBHSGR010000007.1"/>
</dbReference>
<evidence type="ECO:0000313" key="10">
    <source>
        <dbReference type="Proteomes" id="UP001596025"/>
    </source>
</evidence>
<evidence type="ECO:0000259" key="8">
    <source>
        <dbReference type="PROSITE" id="PS50928"/>
    </source>
</evidence>
<evidence type="ECO:0000256" key="4">
    <source>
        <dbReference type="ARBA" id="ARBA00022692"/>
    </source>
</evidence>
<keyword evidence="2 7" id="KW-0813">Transport</keyword>
<evidence type="ECO:0000256" key="7">
    <source>
        <dbReference type="RuleBase" id="RU363032"/>
    </source>
</evidence>
<accession>A0ABV9LH54</accession>
<feature type="transmembrane region" description="Helical" evidence="7">
    <location>
        <begin position="117"/>
        <end position="138"/>
    </location>
</feature>
<evidence type="ECO:0000256" key="1">
    <source>
        <dbReference type="ARBA" id="ARBA00004651"/>
    </source>
</evidence>
<evidence type="ECO:0000256" key="6">
    <source>
        <dbReference type="ARBA" id="ARBA00023136"/>
    </source>
</evidence>
<reference evidence="10" key="1">
    <citation type="journal article" date="2019" name="Int. J. Syst. Evol. Microbiol.">
        <title>The Global Catalogue of Microorganisms (GCM) 10K type strain sequencing project: providing services to taxonomists for standard genome sequencing and annotation.</title>
        <authorList>
            <consortium name="The Broad Institute Genomics Platform"/>
            <consortium name="The Broad Institute Genome Sequencing Center for Infectious Disease"/>
            <person name="Wu L."/>
            <person name="Ma J."/>
        </authorList>
    </citation>
    <scope>NUCLEOTIDE SEQUENCE [LARGE SCALE GENOMIC DNA]</scope>
    <source>
        <strain evidence="10">CCUG 62763</strain>
    </source>
</reference>
<dbReference type="InterPro" id="IPR050366">
    <property type="entry name" value="BP-dependent_transpt_permease"/>
</dbReference>
<dbReference type="Proteomes" id="UP001596025">
    <property type="component" value="Unassembled WGS sequence"/>
</dbReference>
<evidence type="ECO:0000256" key="2">
    <source>
        <dbReference type="ARBA" id="ARBA00022448"/>
    </source>
</evidence>
<feature type="transmembrane region" description="Helical" evidence="7">
    <location>
        <begin position="250"/>
        <end position="271"/>
    </location>
</feature>
<dbReference type="Gene3D" id="1.10.3720.10">
    <property type="entry name" value="MetI-like"/>
    <property type="match status" value="1"/>
</dbReference>
<feature type="transmembrane region" description="Helical" evidence="7">
    <location>
        <begin position="20"/>
        <end position="42"/>
    </location>
</feature>
<keyword evidence="4 7" id="KW-0812">Transmembrane</keyword>
<gene>
    <name evidence="9" type="ORF">ACFO3M_08750</name>
</gene>
<dbReference type="InterPro" id="IPR000515">
    <property type="entry name" value="MetI-like"/>
</dbReference>
<dbReference type="Pfam" id="PF00528">
    <property type="entry name" value="BPD_transp_1"/>
    <property type="match status" value="1"/>
</dbReference>
<feature type="transmembrane region" description="Helical" evidence="7">
    <location>
        <begin position="86"/>
        <end position="111"/>
    </location>
</feature>